<evidence type="ECO:0000313" key="8">
    <source>
        <dbReference type="EMBL" id="SFM26919.1"/>
    </source>
</evidence>
<dbReference type="STRING" id="488535.SAMN04487963_2007"/>
<evidence type="ECO:0000256" key="5">
    <source>
        <dbReference type="ARBA" id="ARBA00023004"/>
    </source>
</evidence>
<keyword evidence="8" id="KW-0223">Dioxygenase</keyword>
<organism evidence="8 9">
    <name type="scientific">Marinobacter zhejiangensis</name>
    <dbReference type="NCBI Taxonomy" id="488535"/>
    <lineage>
        <taxon>Bacteria</taxon>
        <taxon>Pseudomonadati</taxon>
        <taxon>Pseudomonadota</taxon>
        <taxon>Gammaproteobacteria</taxon>
        <taxon>Pseudomonadales</taxon>
        <taxon>Marinobacteraceae</taxon>
        <taxon>Marinobacter</taxon>
    </lineage>
</organism>
<gene>
    <name evidence="8" type="ORF">SAMN04487963_2007</name>
</gene>
<sequence>MTEAVALRWANKYPELGSDPIPVAPYVSSDAYEEEVEKVYKKTWLKVGRVEEIPKKGDYKVKKLDFAKTSVILIRGKDDVIRGFHNTCSHRGNKVVVETGGDETFGNSKAAVVTCRFHGWVYDAKGDLVDVPEEGNFHPCFAREDNGLTKIRTEVWEGFIFVNLDSEGTQSVEEYLGDMGKHLAGFPFGKMEDVFAYNTELNCNWKVAHDAFAEAYHVATIHAGSFPNVFGSGLQDLQLLGDHRTAAVCLTNNAKPEPAAALATSITGASLVNYKEKSMLPESVNPSNRKDFAFELTVFFPNILVHISEGLWFTHQFWPMGPNKTRWEGKYYLPKVNTYSERWAQQFAVTLQRNAWLEDTATMEDTQDALESGSKDVMHLQDEEILLRHGYHVLEKYLK</sequence>
<keyword evidence="4" id="KW-0560">Oxidoreductase</keyword>
<reference evidence="9" key="1">
    <citation type="submission" date="2016-10" db="EMBL/GenBank/DDBJ databases">
        <authorList>
            <person name="Varghese N."/>
            <person name="Submissions S."/>
        </authorList>
    </citation>
    <scope>NUCLEOTIDE SEQUENCE [LARGE SCALE GENOMIC DNA]</scope>
    <source>
        <strain evidence="9">CGMCC 1.7061</strain>
    </source>
</reference>
<dbReference type="GO" id="GO:0051213">
    <property type="term" value="F:dioxygenase activity"/>
    <property type="evidence" value="ECO:0007669"/>
    <property type="project" value="UniProtKB-KW"/>
</dbReference>
<dbReference type="SUPFAM" id="SSF50022">
    <property type="entry name" value="ISP domain"/>
    <property type="match status" value="1"/>
</dbReference>
<dbReference type="Gene3D" id="3.90.380.10">
    <property type="entry name" value="Naphthalene 1,2-dioxygenase Alpha Subunit, Chain A, domain 1"/>
    <property type="match status" value="1"/>
</dbReference>
<keyword evidence="9" id="KW-1185">Reference proteome</keyword>
<dbReference type="GO" id="GO:0005506">
    <property type="term" value="F:iron ion binding"/>
    <property type="evidence" value="ECO:0007669"/>
    <property type="project" value="InterPro"/>
</dbReference>
<dbReference type="SUPFAM" id="SSF55961">
    <property type="entry name" value="Bet v1-like"/>
    <property type="match status" value="1"/>
</dbReference>
<dbReference type="GO" id="GO:0051537">
    <property type="term" value="F:2 iron, 2 sulfur cluster binding"/>
    <property type="evidence" value="ECO:0007669"/>
    <property type="project" value="UniProtKB-KW"/>
</dbReference>
<dbReference type="EMBL" id="FOUE01000002">
    <property type="protein sequence ID" value="SFM26919.1"/>
    <property type="molecule type" value="Genomic_DNA"/>
</dbReference>
<evidence type="ECO:0000313" key="9">
    <source>
        <dbReference type="Proteomes" id="UP000198519"/>
    </source>
</evidence>
<dbReference type="RefSeq" id="WP_092022037.1">
    <property type="nucleotide sequence ID" value="NZ_FOUE01000002.1"/>
</dbReference>
<dbReference type="Pfam" id="PF00848">
    <property type="entry name" value="Ring_hydroxyl_A"/>
    <property type="match status" value="1"/>
</dbReference>
<dbReference type="CDD" id="cd03469">
    <property type="entry name" value="Rieske_RO_Alpha_N"/>
    <property type="match status" value="1"/>
</dbReference>
<dbReference type="PANTHER" id="PTHR43756">
    <property type="entry name" value="CHOLINE MONOOXYGENASE, CHLOROPLASTIC"/>
    <property type="match status" value="1"/>
</dbReference>
<dbReference type="InterPro" id="IPR015879">
    <property type="entry name" value="Ring_hydroxy_dOase_asu_C_dom"/>
</dbReference>
<dbReference type="PRINTS" id="PR00090">
    <property type="entry name" value="RNGDIOXGNASE"/>
</dbReference>
<dbReference type="Pfam" id="PF00355">
    <property type="entry name" value="Rieske"/>
    <property type="match status" value="1"/>
</dbReference>
<accession>A0A1I4PGK7</accession>
<feature type="domain" description="Rieske" evidence="7">
    <location>
        <begin position="44"/>
        <end position="151"/>
    </location>
</feature>
<dbReference type="InterPro" id="IPR017941">
    <property type="entry name" value="Rieske_2Fe-2S"/>
</dbReference>
<dbReference type="PANTHER" id="PTHR43756:SF5">
    <property type="entry name" value="CHOLINE MONOOXYGENASE, CHLOROPLASTIC"/>
    <property type="match status" value="1"/>
</dbReference>
<evidence type="ECO:0000256" key="4">
    <source>
        <dbReference type="ARBA" id="ARBA00023002"/>
    </source>
</evidence>
<evidence type="ECO:0000256" key="3">
    <source>
        <dbReference type="ARBA" id="ARBA00022723"/>
    </source>
</evidence>
<dbReference type="CDD" id="cd00680">
    <property type="entry name" value="RHO_alpha_C"/>
    <property type="match status" value="1"/>
</dbReference>
<comment type="cofactor">
    <cofactor evidence="1">
        <name>Fe cation</name>
        <dbReference type="ChEBI" id="CHEBI:24875"/>
    </cofactor>
</comment>
<keyword evidence="5" id="KW-0408">Iron</keyword>
<dbReference type="InterPro" id="IPR036922">
    <property type="entry name" value="Rieske_2Fe-2S_sf"/>
</dbReference>
<dbReference type="AlphaFoldDB" id="A0A1I4PGK7"/>
<dbReference type="Gene3D" id="2.102.10.10">
    <property type="entry name" value="Rieske [2Fe-2S] iron-sulphur domain"/>
    <property type="match status" value="1"/>
</dbReference>
<evidence type="ECO:0000259" key="7">
    <source>
        <dbReference type="PROSITE" id="PS51296"/>
    </source>
</evidence>
<evidence type="ECO:0000256" key="6">
    <source>
        <dbReference type="ARBA" id="ARBA00023014"/>
    </source>
</evidence>
<evidence type="ECO:0000256" key="2">
    <source>
        <dbReference type="ARBA" id="ARBA00022714"/>
    </source>
</evidence>
<protein>
    <submittedName>
        <fullName evidence="8">Phenylpropionate dioxygenase, large terminal subunit</fullName>
    </submittedName>
</protein>
<keyword evidence="6" id="KW-0411">Iron-sulfur</keyword>
<dbReference type="OrthoDB" id="9769355at2"/>
<proteinExistence type="predicted"/>
<evidence type="ECO:0000256" key="1">
    <source>
        <dbReference type="ARBA" id="ARBA00001962"/>
    </source>
</evidence>
<name>A0A1I4PGK7_9GAMM</name>
<keyword evidence="2" id="KW-0001">2Fe-2S</keyword>
<dbReference type="InterPro" id="IPR001663">
    <property type="entry name" value="Rng_hydr_dOase-A"/>
</dbReference>
<dbReference type="PROSITE" id="PS51296">
    <property type="entry name" value="RIESKE"/>
    <property type="match status" value="1"/>
</dbReference>
<dbReference type="Proteomes" id="UP000198519">
    <property type="component" value="Unassembled WGS sequence"/>
</dbReference>
<keyword evidence="3" id="KW-0479">Metal-binding</keyword>